<feature type="region of interest" description="Disordered" evidence="1">
    <location>
        <begin position="52"/>
        <end position="89"/>
    </location>
</feature>
<feature type="region of interest" description="Disordered" evidence="1">
    <location>
        <begin position="104"/>
        <end position="130"/>
    </location>
</feature>
<comment type="caution">
    <text evidence="2">The sequence shown here is derived from an EMBL/GenBank/DDBJ whole genome shotgun (WGS) entry which is preliminary data.</text>
</comment>
<dbReference type="Proteomes" id="UP001211907">
    <property type="component" value="Unassembled WGS sequence"/>
</dbReference>
<evidence type="ECO:0000256" key="1">
    <source>
        <dbReference type="SAM" id="MobiDB-lite"/>
    </source>
</evidence>
<keyword evidence="2" id="KW-0689">Ribosomal protein</keyword>
<protein>
    <submittedName>
        <fullName evidence="2">54S ribosomal protein L17 mitochondrial</fullName>
    </submittedName>
</protein>
<dbReference type="Gene3D" id="3.90.79.10">
    <property type="entry name" value="Nucleoside Triphosphate Pyrophosphohydrolase"/>
    <property type="match status" value="1"/>
</dbReference>
<dbReference type="InterPro" id="IPR040008">
    <property type="entry name" value="Ribosomal_mL46"/>
</dbReference>
<proteinExistence type="predicted"/>
<sequence>MAGGAVAESASALLRVGLLVTRNPVTLRPLSEFETAYLQFRDGLLLRGGERTADAGAGGAATAKTKAKAKDKEKDKAGGRRGGGVAPRPTKAFAHEHFFKRGSLQQQKWHAAHSHSDLRFSSPDSPLPLPPALAAQADDELRAVLAAADAAHDAVAAKDRDHTDLARRPSLPLYLVVKPVAIGSWSLPALPLANGELLHSAADRSLALTCGNRLEAWPVARVPVAHLVSKNSKTFIMKQLILSGTVVLNPEIASEYAWLSKDEMAQNLDKDYYESIKDIL</sequence>
<name>A0AAD5SPL7_9FUNG</name>
<dbReference type="GO" id="GO:0005762">
    <property type="term" value="C:mitochondrial large ribosomal subunit"/>
    <property type="evidence" value="ECO:0007669"/>
    <property type="project" value="TreeGrafter"/>
</dbReference>
<dbReference type="AlphaFoldDB" id="A0AAD5SPL7"/>
<reference evidence="2" key="1">
    <citation type="submission" date="2020-05" db="EMBL/GenBank/DDBJ databases">
        <title>Phylogenomic resolution of chytrid fungi.</title>
        <authorList>
            <person name="Stajich J.E."/>
            <person name="Amses K."/>
            <person name="Simmons R."/>
            <person name="Seto K."/>
            <person name="Myers J."/>
            <person name="Bonds A."/>
            <person name="Quandt C.A."/>
            <person name="Barry K."/>
            <person name="Liu P."/>
            <person name="Grigoriev I."/>
            <person name="Longcore J.E."/>
            <person name="James T.Y."/>
        </authorList>
    </citation>
    <scope>NUCLEOTIDE SEQUENCE</scope>
    <source>
        <strain evidence="2">JEL0513</strain>
    </source>
</reference>
<dbReference type="PANTHER" id="PTHR13124">
    <property type="entry name" value="39S RIBOSOMAL PROTEIN L46, MITOCHONDRIAL PRECURSOR-RELATED"/>
    <property type="match status" value="1"/>
</dbReference>
<keyword evidence="2" id="KW-0687">Ribonucleoprotein</keyword>
<feature type="compositionally biased region" description="Basic and acidic residues" evidence="1">
    <location>
        <begin position="68"/>
        <end position="78"/>
    </location>
</feature>
<dbReference type="EMBL" id="JADGJH010003368">
    <property type="protein sequence ID" value="KAJ3091464.1"/>
    <property type="molecule type" value="Genomic_DNA"/>
</dbReference>
<evidence type="ECO:0000313" key="3">
    <source>
        <dbReference type="Proteomes" id="UP001211907"/>
    </source>
</evidence>
<evidence type="ECO:0000313" key="2">
    <source>
        <dbReference type="EMBL" id="KAJ3091464.1"/>
    </source>
</evidence>
<organism evidence="2 3">
    <name type="scientific">Physocladia obscura</name>
    <dbReference type="NCBI Taxonomy" id="109957"/>
    <lineage>
        <taxon>Eukaryota</taxon>
        <taxon>Fungi</taxon>
        <taxon>Fungi incertae sedis</taxon>
        <taxon>Chytridiomycota</taxon>
        <taxon>Chytridiomycota incertae sedis</taxon>
        <taxon>Chytridiomycetes</taxon>
        <taxon>Chytridiales</taxon>
        <taxon>Chytriomycetaceae</taxon>
        <taxon>Physocladia</taxon>
    </lineage>
</organism>
<gene>
    <name evidence="2" type="primary">MRPL17</name>
    <name evidence="2" type="ORF">HK100_007168</name>
</gene>
<accession>A0AAD5SPL7</accession>
<keyword evidence="3" id="KW-1185">Reference proteome</keyword>
<dbReference type="PANTHER" id="PTHR13124:SF12">
    <property type="entry name" value="LARGE RIBOSOMAL SUBUNIT PROTEIN ML46"/>
    <property type="match status" value="1"/>
</dbReference>
<dbReference type="GO" id="GO:0003735">
    <property type="term" value="F:structural constituent of ribosome"/>
    <property type="evidence" value="ECO:0007669"/>
    <property type="project" value="InterPro"/>
</dbReference>